<dbReference type="PANTHER" id="PTHR24394:SF29">
    <property type="entry name" value="MYONEURIN"/>
    <property type="match status" value="1"/>
</dbReference>
<evidence type="ECO:0000256" key="5">
    <source>
        <dbReference type="ARBA" id="ARBA00022833"/>
    </source>
</evidence>
<dbReference type="SUPFAM" id="SSF57667">
    <property type="entry name" value="beta-beta-alpha zinc fingers"/>
    <property type="match status" value="3"/>
</dbReference>
<gene>
    <name evidence="11" type="primary">CSON006329</name>
</gene>
<dbReference type="VEuPathDB" id="VectorBase:CSON006329"/>
<dbReference type="EMBL" id="UFQT01000238">
    <property type="protein sequence ID" value="SSX22214.1"/>
    <property type="molecule type" value="Genomic_DNA"/>
</dbReference>
<dbReference type="OMA" id="CEMVFAH"/>
<feature type="domain" description="C2H2-type" evidence="10">
    <location>
        <begin position="213"/>
        <end position="240"/>
    </location>
</feature>
<proteinExistence type="predicted"/>
<sequence length="330" mass="38947">MTGIMCRVCLSTESEFILINHHPEVQELFQIIQVKMIINQQWLCMDCKSFAYEIIKFIENCKEAEKFHNQLIKNEETGDSTEIQEEEMFITETSFGDFDIIINNEEEVMTLDSSIKSEIDSESQNSINALISFQSGESTNDSCNKRNKPTFICEYCGKSYVRKDNLKLHIISHQETSQEPQNIHICPICNSKFYYKSTYQNHLTTVHSNNRSFKCDLCDKSYKRQDSLNQHRLLHENKRSFECEICGSCFNRKFSLTNHMKIHNERTWFECEFCEEAKYLTMTNLKKHIITIHQGQRPFLCPWCGFGFRTKATLDKHKRSKVCLKRLKRE</sequence>
<evidence type="ECO:0000259" key="10">
    <source>
        <dbReference type="PROSITE" id="PS50157"/>
    </source>
</evidence>
<evidence type="ECO:0000256" key="4">
    <source>
        <dbReference type="ARBA" id="ARBA00022771"/>
    </source>
</evidence>
<dbReference type="GO" id="GO:0005634">
    <property type="term" value="C:nucleus"/>
    <property type="evidence" value="ECO:0007669"/>
    <property type="project" value="UniProtKB-SubCell"/>
</dbReference>
<evidence type="ECO:0000256" key="6">
    <source>
        <dbReference type="ARBA" id="ARBA00023015"/>
    </source>
</evidence>
<keyword evidence="7" id="KW-0804">Transcription</keyword>
<dbReference type="Gene3D" id="3.30.160.60">
    <property type="entry name" value="Classic Zinc Finger"/>
    <property type="match status" value="4"/>
</dbReference>
<keyword evidence="4 9" id="KW-0863">Zinc-finger</keyword>
<protein>
    <submittedName>
        <fullName evidence="11">CSON006329 protein</fullName>
    </submittedName>
</protein>
<feature type="domain" description="C2H2-type" evidence="10">
    <location>
        <begin position="184"/>
        <end position="212"/>
    </location>
</feature>
<organism evidence="11">
    <name type="scientific">Culicoides sonorensis</name>
    <name type="common">Biting midge</name>
    <dbReference type="NCBI Taxonomy" id="179676"/>
    <lineage>
        <taxon>Eukaryota</taxon>
        <taxon>Metazoa</taxon>
        <taxon>Ecdysozoa</taxon>
        <taxon>Arthropoda</taxon>
        <taxon>Hexapoda</taxon>
        <taxon>Insecta</taxon>
        <taxon>Pterygota</taxon>
        <taxon>Neoptera</taxon>
        <taxon>Endopterygota</taxon>
        <taxon>Diptera</taxon>
        <taxon>Nematocera</taxon>
        <taxon>Chironomoidea</taxon>
        <taxon>Ceratopogonidae</taxon>
        <taxon>Ceratopogoninae</taxon>
        <taxon>Culicoides</taxon>
        <taxon>Monoculicoides</taxon>
    </lineage>
</organism>
<dbReference type="FunFam" id="3.30.160.60:FF:000100">
    <property type="entry name" value="Zinc finger 45-like"/>
    <property type="match status" value="1"/>
</dbReference>
<feature type="domain" description="C2H2-type" evidence="10">
    <location>
        <begin position="299"/>
        <end position="326"/>
    </location>
</feature>
<accession>A0A336LW72</accession>
<evidence type="ECO:0000256" key="7">
    <source>
        <dbReference type="ARBA" id="ARBA00023163"/>
    </source>
</evidence>
<evidence type="ECO:0000256" key="2">
    <source>
        <dbReference type="ARBA" id="ARBA00022723"/>
    </source>
</evidence>
<dbReference type="InterPro" id="IPR012934">
    <property type="entry name" value="Znf_AD"/>
</dbReference>
<keyword evidence="2" id="KW-0479">Metal-binding</keyword>
<dbReference type="PROSITE" id="PS50157">
    <property type="entry name" value="ZINC_FINGER_C2H2_2"/>
    <property type="match status" value="5"/>
</dbReference>
<name>A0A336LW72_CULSO</name>
<feature type="domain" description="C2H2-type" evidence="10">
    <location>
        <begin position="151"/>
        <end position="178"/>
    </location>
</feature>
<evidence type="ECO:0000313" key="11">
    <source>
        <dbReference type="EMBL" id="SSX22214.1"/>
    </source>
</evidence>
<reference evidence="11" key="1">
    <citation type="submission" date="2018-07" db="EMBL/GenBank/DDBJ databases">
        <authorList>
            <person name="Quirk P.G."/>
            <person name="Krulwich T.A."/>
        </authorList>
    </citation>
    <scope>NUCLEOTIDE SEQUENCE</scope>
</reference>
<comment type="subcellular location">
    <subcellularLocation>
        <location evidence="1">Nucleus</location>
    </subcellularLocation>
</comment>
<keyword evidence="3" id="KW-0677">Repeat</keyword>
<dbReference type="SMART" id="SM00355">
    <property type="entry name" value="ZnF_C2H2"/>
    <property type="match status" value="6"/>
</dbReference>
<dbReference type="Pfam" id="PF12874">
    <property type="entry name" value="zf-met"/>
    <property type="match status" value="1"/>
</dbReference>
<evidence type="ECO:0000256" key="9">
    <source>
        <dbReference type="PROSITE-ProRule" id="PRU00042"/>
    </source>
</evidence>
<dbReference type="GO" id="GO:0008270">
    <property type="term" value="F:zinc ion binding"/>
    <property type="evidence" value="ECO:0007669"/>
    <property type="project" value="UniProtKB-KW"/>
</dbReference>
<dbReference type="PROSITE" id="PS00028">
    <property type="entry name" value="ZINC_FINGER_C2H2_1"/>
    <property type="match status" value="4"/>
</dbReference>
<dbReference type="InterPro" id="IPR013087">
    <property type="entry name" value="Znf_C2H2_type"/>
</dbReference>
<dbReference type="FunFam" id="3.30.160.60:FF:000060">
    <property type="entry name" value="zinc finger protein 436"/>
    <property type="match status" value="1"/>
</dbReference>
<dbReference type="GO" id="GO:0000981">
    <property type="term" value="F:DNA-binding transcription factor activity, RNA polymerase II-specific"/>
    <property type="evidence" value="ECO:0007669"/>
    <property type="project" value="TreeGrafter"/>
</dbReference>
<dbReference type="PANTHER" id="PTHR24394">
    <property type="entry name" value="ZINC FINGER PROTEIN"/>
    <property type="match status" value="1"/>
</dbReference>
<keyword evidence="6" id="KW-0805">Transcription regulation</keyword>
<dbReference type="Pfam" id="PF00096">
    <property type="entry name" value="zf-C2H2"/>
    <property type="match status" value="4"/>
</dbReference>
<evidence type="ECO:0000256" key="1">
    <source>
        <dbReference type="ARBA" id="ARBA00004123"/>
    </source>
</evidence>
<dbReference type="AlphaFoldDB" id="A0A336LW72"/>
<evidence type="ECO:0000256" key="8">
    <source>
        <dbReference type="ARBA" id="ARBA00023242"/>
    </source>
</evidence>
<keyword evidence="8" id="KW-0539">Nucleus</keyword>
<evidence type="ECO:0000256" key="3">
    <source>
        <dbReference type="ARBA" id="ARBA00022737"/>
    </source>
</evidence>
<dbReference type="SMART" id="SM00868">
    <property type="entry name" value="zf-AD"/>
    <property type="match status" value="1"/>
</dbReference>
<feature type="domain" description="C2H2-type" evidence="10">
    <location>
        <begin position="241"/>
        <end position="268"/>
    </location>
</feature>
<dbReference type="InterPro" id="IPR036236">
    <property type="entry name" value="Znf_C2H2_sf"/>
</dbReference>
<keyword evidence="5" id="KW-0862">Zinc</keyword>